<reference evidence="9" key="1">
    <citation type="submission" date="2015-03" db="EMBL/GenBank/DDBJ databases">
        <title>Luteipulveratus halotolerans sp. nov., a novel actinobacterium (Dermacoccaceae) from Sarawak, Malaysia.</title>
        <authorList>
            <person name="Juboi H."/>
            <person name="Basik A."/>
            <person name="Shamsul S.S."/>
            <person name="Arnold P."/>
            <person name="Schmitt E.K."/>
            <person name="Sanglier J.-J."/>
            <person name="Yeo T."/>
        </authorList>
    </citation>
    <scope>NUCLEOTIDE SEQUENCE [LARGE SCALE GENOMIC DNA]</scope>
    <source>
        <strain evidence="9">C296001</strain>
    </source>
</reference>
<evidence type="ECO:0000256" key="7">
    <source>
        <dbReference type="SAM" id="Phobius"/>
    </source>
</evidence>
<dbReference type="OrthoDB" id="9770347at2"/>
<dbReference type="Pfam" id="PF13440">
    <property type="entry name" value="Polysacc_synt_3"/>
    <property type="match status" value="1"/>
</dbReference>
<keyword evidence="3" id="KW-1003">Cell membrane</keyword>
<feature type="transmembrane region" description="Helical" evidence="7">
    <location>
        <begin position="92"/>
        <end position="113"/>
    </location>
</feature>
<feature type="transmembrane region" description="Helical" evidence="7">
    <location>
        <begin position="21"/>
        <end position="46"/>
    </location>
</feature>
<evidence type="ECO:0000313" key="9">
    <source>
        <dbReference type="Proteomes" id="UP000037397"/>
    </source>
</evidence>
<comment type="subcellular location">
    <subcellularLocation>
        <location evidence="1">Cell membrane</location>
        <topology evidence="1">Multi-pass membrane protein</topology>
    </subcellularLocation>
</comment>
<feature type="transmembrane region" description="Helical" evidence="7">
    <location>
        <begin position="125"/>
        <end position="142"/>
    </location>
</feature>
<dbReference type="Proteomes" id="UP000037397">
    <property type="component" value="Unassembled WGS sequence"/>
</dbReference>
<feature type="transmembrane region" description="Helical" evidence="7">
    <location>
        <begin position="300"/>
        <end position="323"/>
    </location>
</feature>
<evidence type="ECO:0000256" key="6">
    <source>
        <dbReference type="ARBA" id="ARBA00023136"/>
    </source>
</evidence>
<dbReference type="GO" id="GO:0005886">
    <property type="term" value="C:plasma membrane"/>
    <property type="evidence" value="ECO:0007669"/>
    <property type="project" value="UniProtKB-SubCell"/>
</dbReference>
<dbReference type="STRING" id="1631356.VV01_13980"/>
<gene>
    <name evidence="8" type="ORF">VV01_13980</name>
</gene>
<keyword evidence="4 7" id="KW-0812">Transmembrane</keyword>
<keyword evidence="9" id="KW-1185">Reference proteome</keyword>
<keyword evidence="6 7" id="KW-0472">Membrane</keyword>
<protein>
    <submittedName>
        <fullName evidence="8">Teichoic acid transporter</fullName>
    </submittedName>
</protein>
<proteinExistence type="inferred from homology"/>
<evidence type="ECO:0000313" key="8">
    <source>
        <dbReference type="EMBL" id="KNX38007.1"/>
    </source>
</evidence>
<dbReference type="CDD" id="cd13127">
    <property type="entry name" value="MATE_tuaB_like"/>
    <property type="match status" value="1"/>
</dbReference>
<feature type="transmembrane region" description="Helical" evidence="7">
    <location>
        <begin position="154"/>
        <end position="175"/>
    </location>
</feature>
<feature type="transmembrane region" description="Helical" evidence="7">
    <location>
        <begin position="449"/>
        <end position="473"/>
    </location>
</feature>
<accession>A0A0L6CJN9</accession>
<evidence type="ECO:0000256" key="2">
    <source>
        <dbReference type="ARBA" id="ARBA00007430"/>
    </source>
</evidence>
<organism evidence="8 9">
    <name type="scientific">Luteipulveratus halotolerans</name>
    <dbReference type="NCBI Taxonomy" id="1631356"/>
    <lineage>
        <taxon>Bacteria</taxon>
        <taxon>Bacillati</taxon>
        <taxon>Actinomycetota</taxon>
        <taxon>Actinomycetes</taxon>
        <taxon>Micrococcales</taxon>
        <taxon>Dermacoccaceae</taxon>
        <taxon>Luteipulveratus</taxon>
    </lineage>
</organism>
<evidence type="ECO:0000256" key="1">
    <source>
        <dbReference type="ARBA" id="ARBA00004651"/>
    </source>
</evidence>
<comment type="similarity">
    <text evidence="2">Belongs to the polysaccharide synthase family.</text>
</comment>
<dbReference type="PANTHER" id="PTHR30250:SF10">
    <property type="entry name" value="LIPOPOLYSACCHARIDE BIOSYNTHESIS PROTEIN WZXC"/>
    <property type="match status" value="1"/>
</dbReference>
<dbReference type="EMBL" id="LAIR01000002">
    <property type="protein sequence ID" value="KNX38007.1"/>
    <property type="molecule type" value="Genomic_DNA"/>
</dbReference>
<name>A0A0L6CJN9_9MICO</name>
<keyword evidence="5 7" id="KW-1133">Transmembrane helix</keyword>
<dbReference type="PANTHER" id="PTHR30250">
    <property type="entry name" value="PST FAMILY PREDICTED COLANIC ACID TRANSPORTER"/>
    <property type="match status" value="1"/>
</dbReference>
<dbReference type="RefSeq" id="WP_050670417.1">
    <property type="nucleotide sequence ID" value="NZ_LAIR01000002.1"/>
</dbReference>
<feature type="transmembrane region" description="Helical" evidence="7">
    <location>
        <begin position="52"/>
        <end position="71"/>
    </location>
</feature>
<comment type="caution">
    <text evidence="8">The sequence shown here is derived from an EMBL/GenBank/DDBJ whole genome shotgun (WGS) entry which is preliminary data.</text>
</comment>
<feature type="transmembrane region" description="Helical" evidence="7">
    <location>
        <begin position="422"/>
        <end position="443"/>
    </location>
</feature>
<evidence type="ECO:0000256" key="5">
    <source>
        <dbReference type="ARBA" id="ARBA00022989"/>
    </source>
</evidence>
<dbReference type="AlphaFoldDB" id="A0A0L6CJN9"/>
<feature type="transmembrane region" description="Helical" evidence="7">
    <location>
        <begin position="187"/>
        <end position="204"/>
    </location>
</feature>
<dbReference type="InterPro" id="IPR050833">
    <property type="entry name" value="Poly_Biosynth_Transport"/>
</dbReference>
<sequence length="495" mass="51528">MTNADVRPAPPSGLGRRAVRGAVLVVGGQVGRIVIQVVSVVVLARLLAPHDYGLVAMVMAVVGVADIFRDFGLSAAAVQARELSRAQRDNLFWINVVLGLGLAGLAVLAAPLVADAYGRDELVDLTRVLALLFVVNGVATQYRADLNRRLHFGALAFADVAASLAGLLAGVIAALNGAGYWSLAAQQLTQVTTMMVLVVVRAGWRPGAPDRSAPMAGLVRFGWHLVGSQVVGYVGNNADTFVIGTRFGAAPLGLYNRGFQLLMTPLGQLRGPTTSVALPVLSRIQDDVPRYQSFLLRGQLALGYGLVVGLGLVAGAAAPITAVFLGEQWVEVVPILRALAIAGGLQTLAFVGYWVYLSRGLTAQLRRYTVLTAGLRIGCILIGSHWGVRGVAVAYATAAALEWPLSIWWLSRMSPLPAGGLVRGAVRIIVVAAAAGVASWGAATAAATWAPAVGLLLAALAGLAAVAVLVRVVPALGDDVRQVLAAVRQARRARA</sequence>
<evidence type="ECO:0000256" key="3">
    <source>
        <dbReference type="ARBA" id="ARBA00022475"/>
    </source>
</evidence>
<feature type="transmembrane region" description="Helical" evidence="7">
    <location>
        <begin position="335"/>
        <end position="356"/>
    </location>
</feature>
<evidence type="ECO:0000256" key="4">
    <source>
        <dbReference type="ARBA" id="ARBA00022692"/>
    </source>
</evidence>
<dbReference type="PATRIC" id="fig|1631356.3.peg.2749"/>